<keyword evidence="1" id="KW-1133">Transmembrane helix</keyword>
<keyword evidence="1" id="KW-0472">Membrane</keyword>
<dbReference type="Proteomes" id="UP000469215">
    <property type="component" value="Unassembled WGS sequence"/>
</dbReference>
<evidence type="ECO:0000259" key="2">
    <source>
        <dbReference type="Pfam" id="PF14258"/>
    </source>
</evidence>
<feature type="non-terminal residue" evidence="3">
    <location>
        <position position="341"/>
    </location>
</feature>
<sequence length="341" mass="34175">DVALRGTLSPAGPGAGARLRAAARSSALWISGAAAVLLAAIAVFAFAAAGAESRAGHYDSFKPEGAHAFVALLGAHGADVATTQSRDEALALADRPDTTVVVARPDAMAAEDAAELATRVGRRGGDLVLVAPDSGTASFTQAITAGLGGGAGTGAVEPGCGARLAARAGPVTAPQVTYGAVGHQRVDVCYRPAGAQAGYGGLARTQLGRGSLVALGSADWLSNAHLADEGNAALALGAAGGHRSVVYYYAQDESSLGGADDGGTLLGAVPPWFRAALLWLIPVAAALLLWRGRRLGPLAVERLPVVVPPIETVLGRAGLLQRAGARDRALADLRTGALLRL</sequence>
<organism evidence="3 4">
    <name type="scientific">Brevibacterium rongguiense</name>
    <dbReference type="NCBI Taxonomy" id="2695267"/>
    <lineage>
        <taxon>Bacteria</taxon>
        <taxon>Bacillati</taxon>
        <taxon>Actinomycetota</taxon>
        <taxon>Actinomycetes</taxon>
        <taxon>Micrococcales</taxon>
        <taxon>Brevibacteriaceae</taxon>
        <taxon>Brevibacterium</taxon>
    </lineage>
</organism>
<evidence type="ECO:0000256" key="1">
    <source>
        <dbReference type="SAM" id="Phobius"/>
    </source>
</evidence>
<accession>A0A6N9HAC8</accession>
<dbReference type="InterPro" id="IPR025646">
    <property type="entry name" value="DUF4350"/>
</dbReference>
<feature type="transmembrane region" description="Helical" evidence="1">
    <location>
        <begin position="27"/>
        <end position="51"/>
    </location>
</feature>
<evidence type="ECO:0000313" key="4">
    <source>
        <dbReference type="Proteomes" id="UP000469215"/>
    </source>
</evidence>
<proteinExistence type="predicted"/>
<keyword evidence="1" id="KW-0812">Transmembrane</keyword>
<feature type="domain" description="DUF4350" evidence="2">
    <location>
        <begin position="62"/>
        <end position="237"/>
    </location>
</feature>
<gene>
    <name evidence="3" type="ORF">GSY69_13800</name>
</gene>
<dbReference type="AlphaFoldDB" id="A0A6N9HAC8"/>
<name>A0A6N9HAC8_9MICO</name>
<dbReference type="EMBL" id="WWEQ01000125">
    <property type="protein sequence ID" value="MYM20998.1"/>
    <property type="molecule type" value="Genomic_DNA"/>
</dbReference>
<dbReference type="Pfam" id="PF14258">
    <property type="entry name" value="DUF4350"/>
    <property type="match status" value="1"/>
</dbReference>
<feature type="non-terminal residue" evidence="3">
    <location>
        <position position="1"/>
    </location>
</feature>
<dbReference type="RefSeq" id="WP_160954396.1">
    <property type="nucleotide sequence ID" value="NZ_WWEQ01000125.1"/>
</dbReference>
<evidence type="ECO:0000313" key="3">
    <source>
        <dbReference type="EMBL" id="MYM20998.1"/>
    </source>
</evidence>
<reference evidence="3 4" key="1">
    <citation type="submission" date="2020-01" db="EMBL/GenBank/DDBJ databases">
        <authorList>
            <person name="Deng T."/>
        </authorList>
    </citation>
    <scope>NUCLEOTIDE SEQUENCE [LARGE SCALE GENOMIC DNA]</scope>
    <source>
        <strain evidence="3 4">5221</strain>
    </source>
</reference>
<keyword evidence="4" id="KW-1185">Reference proteome</keyword>
<comment type="caution">
    <text evidence="3">The sequence shown here is derived from an EMBL/GenBank/DDBJ whole genome shotgun (WGS) entry which is preliminary data.</text>
</comment>
<protein>
    <submittedName>
        <fullName evidence="3">DUF4350 domain-containing protein</fullName>
    </submittedName>
</protein>